<accession>A0AAV1K0R0</accession>
<dbReference type="Proteomes" id="UP001497472">
    <property type="component" value="Unassembled WGS sequence"/>
</dbReference>
<evidence type="ECO:0000313" key="1">
    <source>
        <dbReference type="EMBL" id="CAK1555190.1"/>
    </source>
</evidence>
<name>A0AAV1K0R0_9NEOP</name>
<proteinExistence type="predicted"/>
<organism evidence="1 2">
    <name type="scientific">Leptosia nina</name>
    <dbReference type="NCBI Taxonomy" id="320188"/>
    <lineage>
        <taxon>Eukaryota</taxon>
        <taxon>Metazoa</taxon>
        <taxon>Ecdysozoa</taxon>
        <taxon>Arthropoda</taxon>
        <taxon>Hexapoda</taxon>
        <taxon>Insecta</taxon>
        <taxon>Pterygota</taxon>
        <taxon>Neoptera</taxon>
        <taxon>Endopterygota</taxon>
        <taxon>Lepidoptera</taxon>
        <taxon>Glossata</taxon>
        <taxon>Ditrysia</taxon>
        <taxon>Papilionoidea</taxon>
        <taxon>Pieridae</taxon>
        <taxon>Pierinae</taxon>
        <taxon>Leptosia</taxon>
    </lineage>
</organism>
<evidence type="ECO:0000313" key="2">
    <source>
        <dbReference type="Proteomes" id="UP001497472"/>
    </source>
</evidence>
<dbReference type="EMBL" id="CAVLEF010000280">
    <property type="protein sequence ID" value="CAK1555190.1"/>
    <property type="molecule type" value="Genomic_DNA"/>
</dbReference>
<protein>
    <submittedName>
        <fullName evidence="1">Uncharacterized protein</fullName>
    </submittedName>
</protein>
<gene>
    <name evidence="1" type="ORF">LNINA_LOCUS14026</name>
</gene>
<sequence length="527" mass="60618">MKNDDNKPENASSSTINLEETWSSSYQNELRNRALVNTMELESARIVRTGVLGEAFYDCTSRPDQEPCCHVKMDTIHKMKDSTKKLLHILDQIQAKTRKKFSICEDVTVNGVLQTMTPSISQSNLNLSDMIPNEALIRLELQTRVMQNINVESEEDDCSVYKKLARKCHCLNNKDYNDFVIHFNENTKYTTNSIGEIVKNMRILKKFLYMGGEYTKHALMFLNDGLTHSKLPERIEIIHGCSHADVCNVFEEHSLVTVCISWPCKAEFYGCTTSQVWAAQLLLKLADLEDGRRYLNFNSKITNDIRKILRKRATQLDIVIIETLNEVLNLLRPVFAKNPNVSYICKTANEGIGSRTIKDLVESREYMTLNEIFMHLDLLRNFSKIDFGKDELTLNLPALLLLFRDLLREYDNSEMNILIMNMLTNLMARHIRKPEQGKISSAKAIADAATEPIRKKNEGIQMPPKKNIKKHKNMKGLGVSPVKLMNQSKRRISDWDPSNNFLNRSKKFTKDMRSSIIIVPLEKKFTV</sequence>
<keyword evidence="2" id="KW-1185">Reference proteome</keyword>
<reference evidence="1 2" key="1">
    <citation type="submission" date="2023-11" db="EMBL/GenBank/DDBJ databases">
        <authorList>
            <person name="Okamura Y."/>
        </authorList>
    </citation>
    <scope>NUCLEOTIDE SEQUENCE [LARGE SCALE GENOMIC DNA]</scope>
</reference>
<dbReference type="AlphaFoldDB" id="A0AAV1K0R0"/>
<comment type="caution">
    <text evidence="1">The sequence shown here is derived from an EMBL/GenBank/DDBJ whole genome shotgun (WGS) entry which is preliminary data.</text>
</comment>